<sequence length="342" mass="38772">MESDEGYIYKSPSVVWPQKGLFLYGSGTVLYVFDYKLIDDDLVVVGFDNKIFTVYDGFFNVLFTGKFNKKISFIALFKGNAIICDFFGDVSILKLDLDSIKSSKNRDNDTQLNQEKTIEASESATRDKLTSGSGDVIIPFSHYSTITSSLIYNDLLFTGNKDGKIFVNSLSNLHEIKDIYLSHKICLDTREDLDLLLSLSIDDSIRFWDIKTGLEVHKITIENTKCLSYFLKTSGNLIIVLCLDEILVIKFSFSKLQLLGYQMYKLSFTAQMCSFIDDTLYLIDNYSSLYKIDNISEVGADNKEKDNKIVIPDDSSTLDNVVCIYKGDNKCNKINIKKNVNV</sequence>
<evidence type="ECO:0008006" key="10">
    <source>
        <dbReference type="Google" id="ProtNLM"/>
    </source>
</evidence>
<dbReference type="InterPro" id="IPR011047">
    <property type="entry name" value="Quinoprotein_ADH-like_sf"/>
</dbReference>
<organism evidence="9">
    <name type="scientific">Theileria annulata</name>
    <dbReference type="NCBI Taxonomy" id="5874"/>
    <lineage>
        <taxon>Eukaryota</taxon>
        <taxon>Sar</taxon>
        <taxon>Alveolata</taxon>
        <taxon>Apicomplexa</taxon>
        <taxon>Aconoidasida</taxon>
        <taxon>Piroplasmida</taxon>
        <taxon>Theileriidae</taxon>
        <taxon>Theileria</taxon>
    </lineage>
</organism>
<dbReference type="EMBL" id="UIVT01000002">
    <property type="protein sequence ID" value="SVP90609.1"/>
    <property type="molecule type" value="Genomic_DNA"/>
</dbReference>
<evidence type="ECO:0000256" key="7">
    <source>
        <dbReference type="SAM" id="MobiDB-lite"/>
    </source>
</evidence>
<feature type="repeat" description="WD" evidence="6">
    <location>
        <begin position="195"/>
        <end position="218"/>
    </location>
</feature>
<evidence type="ECO:0000313" key="8">
    <source>
        <dbReference type="EMBL" id="SVP90609.1"/>
    </source>
</evidence>
<protein>
    <recommendedName>
        <fullName evidence="10">WD domain, G-beta repeat</fullName>
    </recommendedName>
</protein>
<keyword evidence="5" id="KW-0539">Nucleus</keyword>
<dbReference type="VEuPathDB" id="PiroplasmaDB:TA15465"/>
<evidence type="ECO:0000256" key="4">
    <source>
        <dbReference type="ARBA" id="ARBA00022737"/>
    </source>
</evidence>
<dbReference type="GO" id="GO:0043527">
    <property type="term" value="C:tRNA methyltransferase complex"/>
    <property type="evidence" value="ECO:0007669"/>
    <property type="project" value="TreeGrafter"/>
</dbReference>
<keyword evidence="4" id="KW-0677">Repeat</keyword>
<comment type="subcellular location">
    <subcellularLocation>
        <location evidence="1">Nucleus</location>
    </subcellularLocation>
</comment>
<dbReference type="Gene3D" id="2.130.10.10">
    <property type="entry name" value="YVTN repeat-like/Quinoprotein amine dehydrogenase"/>
    <property type="match status" value="1"/>
</dbReference>
<evidence type="ECO:0000256" key="1">
    <source>
        <dbReference type="ARBA" id="ARBA00004123"/>
    </source>
</evidence>
<dbReference type="GO" id="GO:0005634">
    <property type="term" value="C:nucleus"/>
    <property type="evidence" value="ECO:0007669"/>
    <property type="project" value="UniProtKB-SubCell"/>
</dbReference>
<dbReference type="GO" id="GO:0005829">
    <property type="term" value="C:cytosol"/>
    <property type="evidence" value="ECO:0007669"/>
    <property type="project" value="TreeGrafter"/>
</dbReference>
<dbReference type="InterPro" id="IPR001680">
    <property type="entry name" value="WD40_rpt"/>
</dbReference>
<evidence type="ECO:0000256" key="6">
    <source>
        <dbReference type="PROSITE-ProRule" id="PRU00221"/>
    </source>
</evidence>
<feature type="compositionally biased region" description="Basic and acidic residues" evidence="7">
    <location>
        <begin position="116"/>
        <end position="126"/>
    </location>
</feature>
<dbReference type="GO" id="GO:0006400">
    <property type="term" value="P:tRNA modification"/>
    <property type="evidence" value="ECO:0007669"/>
    <property type="project" value="TreeGrafter"/>
</dbReference>
<keyword evidence="3" id="KW-0819">tRNA processing</keyword>
<evidence type="ECO:0000256" key="2">
    <source>
        <dbReference type="ARBA" id="ARBA00022574"/>
    </source>
</evidence>
<gene>
    <name evidence="8" type="ORF">TAT_000131800</name>
    <name evidence="9" type="ORF">TAV_000131900</name>
</gene>
<dbReference type="PANTHER" id="PTHR16288:SF0">
    <property type="entry name" value="TRNA (GUANINE-N(7)-)-METHYLTRANSFERASE NON-CATALYTIC SUBUNIT WDR4"/>
    <property type="match status" value="1"/>
</dbReference>
<dbReference type="GO" id="GO:0036265">
    <property type="term" value="P:RNA (guanine-N7)-methylation"/>
    <property type="evidence" value="ECO:0007669"/>
    <property type="project" value="InterPro"/>
</dbReference>
<dbReference type="PROSITE" id="PS50082">
    <property type="entry name" value="WD_REPEATS_2"/>
    <property type="match status" value="1"/>
</dbReference>
<dbReference type="PANTHER" id="PTHR16288">
    <property type="entry name" value="WD40 REPEAT PROTEIN 4"/>
    <property type="match status" value="1"/>
</dbReference>
<evidence type="ECO:0000256" key="5">
    <source>
        <dbReference type="ARBA" id="ARBA00023242"/>
    </source>
</evidence>
<accession>A0A3B0N802</accession>
<keyword evidence="2 6" id="KW-0853">WD repeat</keyword>
<feature type="region of interest" description="Disordered" evidence="7">
    <location>
        <begin position="106"/>
        <end position="126"/>
    </location>
</feature>
<evidence type="ECO:0000313" key="9">
    <source>
        <dbReference type="EMBL" id="SVP91126.1"/>
    </source>
</evidence>
<dbReference type="SUPFAM" id="SSF50998">
    <property type="entry name" value="Quinoprotein alcohol dehydrogenase-like"/>
    <property type="match status" value="1"/>
</dbReference>
<dbReference type="InterPro" id="IPR015943">
    <property type="entry name" value="WD40/YVTN_repeat-like_dom_sf"/>
</dbReference>
<name>A0A3B0N802_THEAN</name>
<reference evidence="9" key="1">
    <citation type="submission" date="2018-07" db="EMBL/GenBank/DDBJ databases">
        <authorList>
            <person name="Quirk P.G."/>
            <person name="Krulwich T.A."/>
        </authorList>
    </citation>
    <scope>NUCLEOTIDE SEQUENCE</scope>
    <source>
        <strain evidence="9">Anand</strain>
    </source>
</reference>
<dbReference type="InterPro" id="IPR028884">
    <property type="entry name" value="Trm82"/>
</dbReference>
<dbReference type="EMBL" id="UIVS01000002">
    <property type="protein sequence ID" value="SVP91126.1"/>
    <property type="molecule type" value="Genomic_DNA"/>
</dbReference>
<evidence type="ECO:0000256" key="3">
    <source>
        <dbReference type="ARBA" id="ARBA00022694"/>
    </source>
</evidence>
<dbReference type="AlphaFoldDB" id="A0A3B0N802"/>
<proteinExistence type="predicted"/>